<keyword evidence="2" id="KW-1185">Reference proteome</keyword>
<gene>
    <name evidence="1" type="ORF">Ae201684_000546</name>
</gene>
<evidence type="ECO:0000313" key="1">
    <source>
        <dbReference type="EMBL" id="KAF0744960.1"/>
    </source>
</evidence>
<name>A0A6G0XWP5_9STRA</name>
<organism evidence="1 2">
    <name type="scientific">Aphanomyces euteiches</name>
    <dbReference type="NCBI Taxonomy" id="100861"/>
    <lineage>
        <taxon>Eukaryota</taxon>
        <taxon>Sar</taxon>
        <taxon>Stramenopiles</taxon>
        <taxon>Oomycota</taxon>
        <taxon>Saprolegniomycetes</taxon>
        <taxon>Saprolegniales</taxon>
        <taxon>Verrucalvaceae</taxon>
        <taxon>Aphanomyces</taxon>
    </lineage>
</organism>
<accession>A0A6G0XWP5</accession>
<proteinExistence type="predicted"/>
<dbReference type="EMBL" id="VJMJ01000003">
    <property type="protein sequence ID" value="KAF0744960.1"/>
    <property type="molecule type" value="Genomic_DNA"/>
</dbReference>
<sequence length="237" mass="25415">MVQRRLGFFLFDVALFGDVDTIQKLTDILFLDQAGLGDVGAVLGDLGQVDAAQFNLILDIGRADVGHTFRQSDAADTLFTQKVADFNGVLFKGHVDGKVGIHETHLVQETHTDTRDHVFDVRAHRADASQLLAVAEPQVDTQGLLVHAAHVQGHVREVAGDGAALAAHGDLAAIKGELDIIRDFNETGAEQLAHLGGSGSVLNENDILMPKPTNFLTGEQSIDPISQSKNFIPNNSI</sequence>
<evidence type="ECO:0000313" key="2">
    <source>
        <dbReference type="Proteomes" id="UP000481153"/>
    </source>
</evidence>
<protein>
    <submittedName>
        <fullName evidence="1">Uncharacterized protein</fullName>
    </submittedName>
</protein>
<comment type="caution">
    <text evidence="1">The sequence shown here is derived from an EMBL/GenBank/DDBJ whole genome shotgun (WGS) entry which is preliminary data.</text>
</comment>
<dbReference type="AlphaFoldDB" id="A0A6G0XWP5"/>
<dbReference type="Proteomes" id="UP000481153">
    <property type="component" value="Unassembled WGS sequence"/>
</dbReference>
<reference evidence="1 2" key="1">
    <citation type="submission" date="2019-07" db="EMBL/GenBank/DDBJ databases">
        <title>Genomics analysis of Aphanomyces spp. identifies a new class of oomycete effector associated with host adaptation.</title>
        <authorList>
            <person name="Gaulin E."/>
        </authorList>
    </citation>
    <scope>NUCLEOTIDE SEQUENCE [LARGE SCALE GENOMIC DNA]</scope>
    <source>
        <strain evidence="1 2">ATCC 201684</strain>
    </source>
</reference>